<accession>A0A7S3V0Q2</accession>
<evidence type="ECO:0000313" key="4">
    <source>
        <dbReference type="EMBL" id="CAE0444317.1"/>
    </source>
</evidence>
<feature type="region of interest" description="Disordered" evidence="1">
    <location>
        <begin position="165"/>
        <end position="196"/>
    </location>
</feature>
<evidence type="ECO:0000256" key="1">
    <source>
        <dbReference type="SAM" id="MobiDB-lite"/>
    </source>
</evidence>
<keyword evidence="2" id="KW-0812">Transmembrane</keyword>
<protein>
    <submittedName>
        <fullName evidence="4">Uncharacterized protein</fullName>
    </submittedName>
</protein>
<proteinExistence type="predicted"/>
<feature type="region of interest" description="Disordered" evidence="1">
    <location>
        <begin position="210"/>
        <end position="261"/>
    </location>
</feature>
<evidence type="ECO:0000256" key="2">
    <source>
        <dbReference type="SAM" id="Phobius"/>
    </source>
</evidence>
<name>A0A7S3V0Q2_9STRA</name>
<dbReference type="AlphaFoldDB" id="A0A7S3V0Q2"/>
<sequence length="300" mass="33132">MIFFALSNMCSFKCPRLTLFAVWFLLSTTTVGAQINQAQCESCLDQIATVVVPVGFLNLLPVEPYDAVQAKVGCEEDIDCVENINCLFGAGLLENEDFALINFDQIACINGGLFFDDNDDNVNDLVFANGDNGDNKGLNVVGAVVGVLVVVVLGLFLFLWKRKSSMNPGTSRSRSPPLNGVMSMQSHTSNNWKSSSGRLQWLLRNTRESMIPKSPERSEFQSGPPTKMQAPHNNTMMTKPGFGGPSQQEPHPPANAKRSKLKYATKAKQIKKNSQMTEWENYKSGFKTGKGDQNFRNFDV</sequence>
<feature type="transmembrane region" description="Helical" evidence="2">
    <location>
        <begin position="140"/>
        <end position="160"/>
    </location>
</feature>
<dbReference type="EMBL" id="HBIN01018849">
    <property type="protein sequence ID" value="CAE0444317.1"/>
    <property type="molecule type" value="Transcribed_RNA"/>
</dbReference>
<feature type="chain" id="PRO_5030823137" evidence="3">
    <location>
        <begin position="34"/>
        <end position="300"/>
    </location>
</feature>
<evidence type="ECO:0000256" key="3">
    <source>
        <dbReference type="SAM" id="SignalP"/>
    </source>
</evidence>
<reference evidence="4" key="1">
    <citation type="submission" date="2021-01" db="EMBL/GenBank/DDBJ databases">
        <authorList>
            <person name="Corre E."/>
            <person name="Pelletier E."/>
            <person name="Niang G."/>
            <person name="Scheremetjew M."/>
            <person name="Finn R."/>
            <person name="Kale V."/>
            <person name="Holt S."/>
            <person name="Cochrane G."/>
            <person name="Meng A."/>
            <person name="Brown T."/>
            <person name="Cohen L."/>
        </authorList>
    </citation>
    <scope>NUCLEOTIDE SEQUENCE</scope>
    <source>
        <strain evidence="4">GSBS06</strain>
    </source>
</reference>
<keyword evidence="3" id="KW-0732">Signal</keyword>
<organism evidence="4">
    <name type="scientific">Aplanochytrium stocchinoi</name>
    <dbReference type="NCBI Taxonomy" id="215587"/>
    <lineage>
        <taxon>Eukaryota</taxon>
        <taxon>Sar</taxon>
        <taxon>Stramenopiles</taxon>
        <taxon>Bigyra</taxon>
        <taxon>Labyrinthulomycetes</taxon>
        <taxon>Thraustochytrida</taxon>
        <taxon>Thraustochytriidae</taxon>
        <taxon>Aplanochytrium</taxon>
    </lineage>
</organism>
<feature type="signal peptide" evidence="3">
    <location>
        <begin position="1"/>
        <end position="33"/>
    </location>
</feature>
<gene>
    <name evidence="4" type="ORF">ASTO00021_LOCUS14369</name>
</gene>
<keyword evidence="2" id="KW-0472">Membrane</keyword>
<keyword evidence="2" id="KW-1133">Transmembrane helix</keyword>